<dbReference type="InterPro" id="IPR011705">
    <property type="entry name" value="BACK"/>
</dbReference>
<dbReference type="SMART" id="SM00225">
    <property type="entry name" value="BTB"/>
    <property type="match status" value="1"/>
</dbReference>
<dbReference type="Pfam" id="PF00651">
    <property type="entry name" value="BTB"/>
    <property type="match status" value="1"/>
</dbReference>
<evidence type="ECO:0000256" key="2">
    <source>
        <dbReference type="ARBA" id="ARBA00004906"/>
    </source>
</evidence>
<accession>A0A1D1YGC3</accession>
<feature type="domain" description="BTB" evidence="3">
    <location>
        <begin position="36"/>
        <end position="109"/>
    </location>
</feature>
<dbReference type="InterPro" id="IPR051481">
    <property type="entry name" value="BTB-POZ/Galectin-3-binding"/>
</dbReference>
<dbReference type="AlphaFoldDB" id="A0A1D1YGC3"/>
<dbReference type="Pfam" id="PF07707">
    <property type="entry name" value="BACK"/>
    <property type="match status" value="1"/>
</dbReference>
<feature type="non-terminal residue" evidence="4">
    <location>
        <position position="1"/>
    </location>
</feature>
<reference evidence="4" key="1">
    <citation type="submission" date="2015-07" db="EMBL/GenBank/DDBJ databases">
        <title>Transcriptome Assembly of Anthurium amnicola.</title>
        <authorList>
            <person name="Suzuki J."/>
        </authorList>
    </citation>
    <scope>NUCLEOTIDE SEQUENCE</scope>
</reference>
<dbReference type="PANTHER" id="PTHR24410:SF23">
    <property type="entry name" value="BTB DOMAIN-CONTAINING PROTEIN-RELATED"/>
    <property type="match status" value="1"/>
</dbReference>
<protein>
    <submittedName>
        <fullName evidence="4">Kelch-like protein 10</fullName>
    </submittedName>
</protein>
<proteinExistence type="predicted"/>
<evidence type="ECO:0000256" key="1">
    <source>
        <dbReference type="ARBA" id="ARBA00002668"/>
    </source>
</evidence>
<dbReference type="InterPro" id="IPR011333">
    <property type="entry name" value="SKP1/BTB/POZ_sf"/>
</dbReference>
<dbReference type="PROSITE" id="PS50097">
    <property type="entry name" value="BTB"/>
    <property type="match status" value="1"/>
</dbReference>
<comment type="pathway">
    <text evidence="2">Protein modification; protein ubiquitination.</text>
</comment>
<dbReference type="SUPFAM" id="SSF54695">
    <property type="entry name" value="POZ domain"/>
    <property type="match status" value="1"/>
</dbReference>
<evidence type="ECO:0000313" key="4">
    <source>
        <dbReference type="EMBL" id="JAT53690.1"/>
    </source>
</evidence>
<dbReference type="Gene3D" id="1.25.40.420">
    <property type="match status" value="1"/>
</dbReference>
<name>A0A1D1YGC3_9ARAE</name>
<comment type="function">
    <text evidence="1">May act as a substrate-specific adapter of an E3 ubiquitin-protein ligase complex (CUL3-RBX1-BTB) which mediates the ubiquitination and subsequent proteasomal degradation of target proteins.</text>
</comment>
<organism evidence="4">
    <name type="scientific">Anthurium amnicola</name>
    <dbReference type="NCBI Taxonomy" id="1678845"/>
    <lineage>
        <taxon>Eukaryota</taxon>
        <taxon>Viridiplantae</taxon>
        <taxon>Streptophyta</taxon>
        <taxon>Embryophyta</taxon>
        <taxon>Tracheophyta</taxon>
        <taxon>Spermatophyta</taxon>
        <taxon>Magnoliopsida</taxon>
        <taxon>Liliopsida</taxon>
        <taxon>Araceae</taxon>
        <taxon>Pothoideae</taxon>
        <taxon>Potheae</taxon>
        <taxon>Anthurium</taxon>
    </lineage>
</organism>
<dbReference type="SMART" id="SM00875">
    <property type="entry name" value="BACK"/>
    <property type="match status" value="1"/>
</dbReference>
<dbReference type="EMBL" id="GDJX01014246">
    <property type="protein sequence ID" value="JAT53690.1"/>
    <property type="molecule type" value="Transcribed_RNA"/>
</dbReference>
<dbReference type="Gene3D" id="3.30.710.10">
    <property type="entry name" value="Potassium Channel Kv1.1, Chain A"/>
    <property type="match status" value="1"/>
</dbReference>
<dbReference type="InterPro" id="IPR000210">
    <property type="entry name" value="BTB/POZ_dom"/>
</dbReference>
<dbReference type="PANTHER" id="PTHR24410">
    <property type="entry name" value="HL07962P-RELATED"/>
    <property type="match status" value="1"/>
</dbReference>
<gene>
    <name evidence="4" type="primary">KLHL10_2</name>
    <name evidence="4" type="ORF">g.7370</name>
</gene>
<evidence type="ECO:0000259" key="3">
    <source>
        <dbReference type="PROSITE" id="PS50097"/>
    </source>
</evidence>
<sequence>KKKNILKKMSLVSTEILVNRLIKNFDNLFQNPNISYDTIIKVGVGLNSKNFFAHSLILTSQSTYFGIAFSSDWLRKEGDKIIFEKPNISPKNFEIILKHLYSGTVSLKDLTPCELLELLCATDEFMLTELMSFAESHLLSLADDWVKTDFVKVYFHAQQFTECKKLQEFCVKKIGKSPELMFKSDDFIDLSGEMLSDLLKRDDLDMEEVDLWKYVVKWGIHKCSNNLIEKDVGEWDMEDFNELWENLKDYVESIRFDNISEKDFSNEVKPYSLMFPREMLLWDYIPINQSQLSRRGKHKNIGFDEISKISRDLKSEYLFVQNENDYILAKFLIYK</sequence>